<evidence type="ECO:0000256" key="11">
    <source>
        <dbReference type="PIRSR" id="PIRSR001558-1"/>
    </source>
</evidence>
<dbReference type="OrthoDB" id="2020073at2759"/>
<evidence type="ECO:0000256" key="10">
    <source>
        <dbReference type="PIRNR" id="PIRNR001558"/>
    </source>
</evidence>
<keyword evidence="6 10" id="KW-0479">Metal-binding</keyword>
<comment type="cofactor">
    <cofactor evidence="10 12">
        <name>Mg(2+)</name>
        <dbReference type="ChEBI" id="CHEBI:18420"/>
    </cofactor>
    <text evidence="10 12">Binds 1 Mg(2+) ion per subunit.</text>
</comment>
<evidence type="ECO:0000256" key="4">
    <source>
        <dbReference type="ARBA" id="ARBA00022598"/>
    </source>
</evidence>
<feature type="binding site" evidence="11">
    <location>
        <position position="462"/>
    </location>
    <ligand>
        <name>ATP</name>
        <dbReference type="ChEBI" id="CHEBI:30616"/>
    </ligand>
</feature>
<dbReference type="InterPro" id="IPR005615">
    <property type="entry name" value="Glutathione_synthase"/>
</dbReference>
<dbReference type="InterPro" id="IPR037013">
    <property type="entry name" value="GSH-S_sub-bd_sf"/>
</dbReference>
<dbReference type="InParanoid" id="G8JNT0"/>
<dbReference type="HOGENOM" id="CLU_025152_2_1_1"/>
<feature type="binding site" evidence="13">
    <location>
        <begin position="279"/>
        <end position="282"/>
    </location>
    <ligand>
        <name>substrate</name>
    </ligand>
</feature>
<feature type="binding site" evidence="11">
    <location>
        <position position="460"/>
    </location>
    <ligand>
        <name>substrate</name>
    </ligand>
</feature>
<dbReference type="Gene3D" id="3.30.470.20">
    <property type="entry name" value="ATP-grasp fold, B domain"/>
    <property type="match status" value="1"/>
</dbReference>
<dbReference type="PIRSF" id="PIRSF001558">
    <property type="entry name" value="GSHase"/>
    <property type="match status" value="1"/>
</dbReference>
<feature type="binding site" evidence="11">
    <location>
        <position position="386"/>
    </location>
    <ligand>
        <name>ATP</name>
        <dbReference type="ChEBI" id="CHEBI:30616"/>
    </ligand>
</feature>
<dbReference type="InterPro" id="IPR014049">
    <property type="entry name" value="Glutathione_synthase_N_euk"/>
</dbReference>
<evidence type="ECO:0000256" key="1">
    <source>
        <dbReference type="ARBA" id="ARBA00004965"/>
    </source>
</evidence>
<feature type="binding site" evidence="12">
    <location>
        <position position="143"/>
    </location>
    <ligand>
        <name>Mg(2+)</name>
        <dbReference type="ChEBI" id="CHEBI:18420"/>
    </ligand>
</feature>
<keyword evidence="4 10" id="KW-0436">Ligase</keyword>
<evidence type="ECO:0000259" key="14">
    <source>
        <dbReference type="Pfam" id="PF03199"/>
    </source>
</evidence>
<feature type="binding site" evidence="13">
    <location>
        <begin position="147"/>
        <end position="150"/>
    </location>
    <ligand>
        <name>substrate</name>
    </ligand>
</feature>
<keyword evidence="16" id="KW-1185">Reference proteome</keyword>
<comment type="catalytic activity">
    <reaction evidence="10">
        <text>gamma-L-glutamyl-L-cysteine + glycine + ATP = glutathione + ADP + phosphate + H(+)</text>
        <dbReference type="Rhea" id="RHEA:13557"/>
        <dbReference type="ChEBI" id="CHEBI:15378"/>
        <dbReference type="ChEBI" id="CHEBI:30616"/>
        <dbReference type="ChEBI" id="CHEBI:43474"/>
        <dbReference type="ChEBI" id="CHEBI:57305"/>
        <dbReference type="ChEBI" id="CHEBI:57925"/>
        <dbReference type="ChEBI" id="CHEBI:58173"/>
        <dbReference type="ChEBI" id="CHEBI:456216"/>
        <dbReference type="EC" id="6.3.2.3"/>
    </reaction>
</comment>
<dbReference type="GO" id="GO:0042803">
    <property type="term" value="F:protein homodimerization activity"/>
    <property type="evidence" value="ECO:0007669"/>
    <property type="project" value="EnsemblFungi"/>
</dbReference>
<dbReference type="Pfam" id="PF03199">
    <property type="entry name" value="GSH_synthase"/>
    <property type="match status" value="1"/>
</dbReference>
<dbReference type="InterPro" id="IPR016185">
    <property type="entry name" value="PreATP-grasp_dom_sf"/>
</dbReference>
<dbReference type="FunFam" id="3.30.1490.50:FF:000002">
    <property type="entry name" value="Glutathione synthetase"/>
    <property type="match status" value="1"/>
</dbReference>
<dbReference type="Gene3D" id="3.40.50.1760">
    <property type="entry name" value="Glutathione synthase, substrate-binding domain superfamily, eukaryotic"/>
    <property type="match status" value="1"/>
</dbReference>
<feature type="binding site" evidence="13">
    <location>
        <begin position="471"/>
        <end position="472"/>
    </location>
    <ligand>
        <name>substrate</name>
    </ligand>
</feature>
<comment type="subunit">
    <text evidence="3">Homodimer.</text>
</comment>
<feature type="binding site" evidence="11">
    <location>
        <position position="228"/>
    </location>
    <ligand>
        <name>substrate</name>
    </ligand>
</feature>
<dbReference type="InterPro" id="IPR004887">
    <property type="entry name" value="GSH_synth_subst-bd"/>
</dbReference>
<dbReference type="SUPFAM" id="SSF56059">
    <property type="entry name" value="Glutathione synthetase ATP-binding domain-like"/>
    <property type="match status" value="1"/>
</dbReference>
<evidence type="ECO:0000256" key="6">
    <source>
        <dbReference type="ARBA" id="ARBA00022723"/>
    </source>
</evidence>
<dbReference type="Gene3D" id="3.30.1490.80">
    <property type="match status" value="1"/>
</dbReference>
<dbReference type="FunCoup" id="G8JNT0">
    <property type="interactions" value="860"/>
</dbReference>
<feature type="binding site" evidence="11">
    <location>
        <position position="127"/>
    </location>
    <ligand>
        <name>substrate</name>
    </ligand>
</feature>
<evidence type="ECO:0000256" key="13">
    <source>
        <dbReference type="PIRSR" id="PIRSR001558-3"/>
    </source>
</evidence>
<dbReference type="GO" id="GO:0005829">
    <property type="term" value="C:cytosol"/>
    <property type="evidence" value="ECO:0007669"/>
    <property type="project" value="TreeGrafter"/>
</dbReference>
<dbReference type="STRING" id="931890.G8JNT0"/>
<evidence type="ECO:0000256" key="2">
    <source>
        <dbReference type="ARBA" id="ARBA00010385"/>
    </source>
</evidence>
<dbReference type="GeneID" id="11468414"/>
<dbReference type="EC" id="6.3.2.3" evidence="10"/>
<evidence type="ECO:0000313" key="15">
    <source>
        <dbReference type="EMBL" id="AET38355.1"/>
    </source>
</evidence>
<feature type="binding site" evidence="11">
    <location>
        <begin position="375"/>
        <end position="384"/>
    </location>
    <ligand>
        <name>ATP</name>
        <dbReference type="ChEBI" id="CHEBI:30616"/>
    </ligand>
</feature>
<gene>
    <name evidence="15" type="ordered locus">Ecym_2643</name>
</gene>
<keyword evidence="7 10" id="KW-0547">Nucleotide-binding</keyword>
<name>G8JNT0_ERECY</name>
<feature type="binding site" evidence="12">
    <location>
        <position position="145"/>
    </location>
    <ligand>
        <name>Mg(2+)</name>
        <dbReference type="ChEBI" id="CHEBI:18420"/>
    </ligand>
</feature>
<dbReference type="InterPro" id="IPR014709">
    <property type="entry name" value="Glutathione_synthase_C_euk"/>
</dbReference>
<dbReference type="GO" id="GO:0004363">
    <property type="term" value="F:glutathione synthase activity"/>
    <property type="evidence" value="ECO:0007669"/>
    <property type="project" value="UniProtKB-UniRule"/>
</dbReference>
<feature type="binding site" evidence="11">
    <location>
        <begin position="408"/>
        <end position="411"/>
    </location>
    <ligand>
        <name>ATP</name>
        <dbReference type="ChEBI" id="CHEBI:30616"/>
    </ligand>
</feature>
<reference evidence="16" key="1">
    <citation type="journal article" date="2012" name="G3 (Bethesda)">
        <title>Pichia sorbitophila, an interspecies yeast hybrid reveals early steps of genome resolution following polyploidization.</title>
        <authorList>
            <person name="Leh Louis V."/>
            <person name="Despons L."/>
            <person name="Friedrich A."/>
            <person name="Martin T."/>
            <person name="Durrens P."/>
            <person name="Casaregola S."/>
            <person name="Neuveglise C."/>
            <person name="Fairhead C."/>
            <person name="Marck C."/>
            <person name="Cruz J.A."/>
            <person name="Straub M.L."/>
            <person name="Kugler V."/>
            <person name="Sacerdot C."/>
            <person name="Uzunov Z."/>
            <person name="Thierry A."/>
            <person name="Weiss S."/>
            <person name="Bleykasten C."/>
            <person name="De Montigny J."/>
            <person name="Jacques N."/>
            <person name="Jung P."/>
            <person name="Lemaire M."/>
            <person name="Mallet S."/>
            <person name="Morel G."/>
            <person name="Richard G.F."/>
            <person name="Sarkar A."/>
            <person name="Savel G."/>
            <person name="Schacherer J."/>
            <person name="Seret M.L."/>
            <person name="Talla E."/>
            <person name="Samson G."/>
            <person name="Jubin C."/>
            <person name="Poulain J."/>
            <person name="Vacherie B."/>
            <person name="Barbe V."/>
            <person name="Pelletier E."/>
            <person name="Sherman D.J."/>
            <person name="Westhof E."/>
            <person name="Weissenbach J."/>
            <person name="Baret P.V."/>
            <person name="Wincker P."/>
            <person name="Gaillardin C."/>
            <person name="Dujon B."/>
            <person name="Souciet J.L."/>
        </authorList>
    </citation>
    <scope>NUCLEOTIDE SEQUENCE [LARGE SCALE GENOMIC DNA]</scope>
    <source>
        <strain evidence="16">CBS 270.75 / DBVPG 7215 / KCTC 17166 / NRRL Y-17582</strain>
    </source>
</reference>
<dbReference type="RefSeq" id="XP_003645172.1">
    <property type="nucleotide sequence ID" value="XM_003645124.1"/>
</dbReference>
<dbReference type="PANTHER" id="PTHR11130:SF0">
    <property type="entry name" value="GLUTATHIONE SYNTHETASE"/>
    <property type="match status" value="1"/>
</dbReference>
<dbReference type="EMBL" id="CP002498">
    <property type="protein sequence ID" value="AET38355.1"/>
    <property type="molecule type" value="Genomic_DNA"/>
</dbReference>
<feature type="binding site" evidence="12">
    <location>
        <position position="379"/>
    </location>
    <ligand>
        <name>Mg(2+)</name>
        <dbReference type="ChEBI" id="CHEBI:18420"/>
    </ligand>
</feature>
<protein>
    <recommendedName>
        <fullName evidence="10">Glutathione synthetase</fullName>
        <shortName evidence="10">GSH-S</shortName>
        <ecNumber evidence="10">6.3.2.3</ecNumber>
    </recommendedName>
</protein>
<dbReference type="Gene3D" id="3.30.1490.50">
    <property type="match status" value="1"/>
</dbReference>
<evidence type="ECO:0000256" key="7">
    <source>
        <dbReference type="ARBA" id="ARBA00022741"/>
    </source>
</evidence>
<dbReference type="Proteomes" id="UP000006790">
    <property type="component" value="Chromosome 2"/>
</dbReference>
<keyword evidence="8 10" id="KW-0067">ATP-binding</keyword>
<dbReference type="GO" id="GO:0000287">
    <property type="term" value="F:magnesium ion binding"/>
    <property type="evidence" value="ECO:0007669"/>
    <property type="project" value="UniProtKB-UniRule"/>
</dbReference>
<organism evidence="15 16">
    <name type="scientific">Eremothecium cymbalariae (strain CBS 270.75 / DBVPG 7215 / KCTC 17166 / NRRL Y-17582)</name>
    <name type="common">Yeast</name>
    <dbReference type="NCBI Taxonomy" id="931890"/>
    <lineage>
        <taxon>Eukaryota</taxon>
        <taxon>Fungi</taxon>
        <taxon>Dikarya</taxon>
        <taxon>Ascomycota</taxon>
        <taxon>Saccharomycotina</taxon>
        <taxon>Saccharomycetes</taxon>
        <taxon>Saccharomycetales</taxon>
        <taxon>Saccharomycetaceae</taxon>
        <taxon>Eremothecium</taxon>
    </lineage>
</organism>
<dbReference type="NCBIfam" id="TIGR01986">
    <property type="entry name" value="glut_syn_euk"/>
    <property type="match status" value="1"/>
</dbReference>
<dbReference type="Gene3D" id="1.10.1080.10">
    <property type="entry name" value="Glutathione Synthetase, Chain A, domain 3"/>
    <property type="match status" value="1"/>
</dbReference>
<sequence>MSSKIVKFPELSDEEIEQDLLPNLLQWSLANGLIMYPPNYSIEQSTPVTMTLFPTPFPRGCFLDAVDVQLAYNTLYAVISQDKDGWLSRESEILSHTDPDFTGQLWNLFCRAKAYGIPQKIGLGIFRSDYFVDKNSVQLKQVEFNTVSVSFGGLSGKICELHRYLNGSGRYSNDGGEFYDLEQPLSTSAESLAEGIAIAVDKYNEISRTHQTIVAFIVQNDERNVFDQRILEYNLFKHHNIKSCRLTLHEIHEKTKTDATSRRLYLNATNQEISVVYFRAGYSPADFSCDQDWENRLSLETSLAIKAPNLLTQLSGTKKIQQLLTSSSVLTRFVSEEVASKLSPTFVKMYPLDDTEMGKIGRALALNEPENYVLKPQREGGGNNIYKKDIPTFLTSISEQEWSGYVLMELINPLETTGNVIIRGQEIHRSPILSELGVFGTILFDDEQIYSNKYAGWLLRSKFSYSNEGGVAAGFGCVDSVVLY</sequence>
<dbReference type="Pfam" id="PF03917">
    <property type="entry name" value="GSH_synth_ATP"/>
    <property type="match status" value="1"/>
</dbReference>
<feature type="binding site" evidence="13">
    <location>
        <begin position="222"/>
        <end position="224"/>
    </location>
    <ligand>
        <name>substrate</name>
    </ligand>
</feature>
<keyword evidence="5 10" id="KW-0317">Glutathione biosynthesis</keyword>
<dbReference type="eggNOG" id="KOG0021">
    <property type="taxonomic scope" value="Eukaryota"/>
</dbReference>
<comment type="pathway">
    <text evidence="1 10">Sulfur metabolism; glutathione biosynthesis; glutathione from L-cysteine and L-glutamate: step 2/2.</text>
</comment>
<dbReference type="AlphaFoldDB" id="G8JNT0"/>
<evidence type="ECO:0000256" key="12">
    <source>
        <dbReference type="PIRSR" id="PIRSR001558-2"/>
    </source>
</evidence>
<evidence type="ECO:0000256" key="8">
    <source>
        <dbReference type="ARBA" id="ARBA00022840"/>
    </source>
</evidence>
<feature type="binding site" evidence="11">
    <location>
        <position position="143"/>
    </location>
    <ligand>
        <name>ATP</name>
        <dbReference type="ChEBI" id="CHEBI:30616"/>
    </ligand>
</feature>
<dbReference type="UniPathway" id="UPA00142">
    <property type="reaction ID" value="UER00210"/>
</dbReference>
<dbReference type="GO" id="GO:0043295">
    <property type="term" value="F:glutathione binding"/>
    <property type="evidence" value="ECO:0007669"/>
    <property type="project" value="UniProtKB-UniRule"/>
</dbReference>
<accession>G8JNT0</accession>
<dbReference type="FunFam" id="3.40.50.1760:FF:000001">
    <property type="entry name" value="Glutathione synthetase"/>
    <property type="match status" value="1"/>
</dbReference>
<comment type="similarity">
    <text evidence="2 10">Belongs to the eukaryotic GSH synthase family.</text>
</comment>
<evidence type="ECO:0000313" key="16">
    <source>
        <dbReference type="Proteomes" id="UP000006790"/>
    </source>
</evidence>
<evidence type="ECO:0000256" key="9">
    <source>
        <dbReference type="ARBA" id="ARBA00022842"/>
    </source>
</evidence>
<evidence type="ECO:0000256" key="3">
    <source>
        <dbReference type="ARBA" id="ARBA00011738"/>
    </source>
</evidence>
<feature type="domain" description="Glutathione synthase substrate-binding" evidence="14">
    <location>
        <begin position="212"/>
        <end position="315"/>
    </location>
</feature>
<dbReference type="OMA" id="NGLVMYP"/>
<dbReference type="GO" id="GO:0005524">
    <property type="term" value="F:ATP binding"/>
    <property type="evidence" value="ECO:0007669"/>
    <property type="project" value="UniProtKB-UniRule"/>
</dbReference>
<evidence type="ECO:0000256" key="5">
    <source>
        <dbReference type="ARBA" id="ARBA00022684"/>
    </source>
</evidence>
<dbReference type="PANTHER" id="PTHR11130">
    <property type="entry name" value="GLUTATHIONE SYNTHETASE"/>
    <property type="match status" value="1"/>
</dbReference>
<keyword evidence="9 10" id="KW-0460">Magnesium</keyword>
<feature type="binding site" evidence="11">
    <location>
        <position position="435"/>
    </location>
    <ligand>
        <name>ATP</name>
        <dbReference type="ChEBI" id="CHEBI:30616"/>
    </ligand>
</feature>
<dbReference type="SUPFAM" id="SSF52440">
    <property type="entry name" value="PreATP-grasp domain"/>
    <property type="match status" value="1"/>
</dbReference>
<dbReference type="KEGG" id="erc:Ecym_2643"/>
<feature type="binding site" evidence="11">
    <location>
        <position position="318"/>
    </location>
    <ligand>
        <name>ATP</name>
        <dbReference type="ChEBI" id="CHEBI:30616"/>
    </ligand>
</feature>
<dbReference type="InterPro" id="IPR014042">
    <property type="entry name" value="Glutathione_synthase_a-hlx"/>
</dbReference>
<proteinExistence type="inferred from homology"/>
<feature type="binding site" evidence="11">
    <location>
        <position position="468"/>
    </location>
    <ligand>
        <name>ATP</name>
        <dbReference type="ChEBI" id="CHEBI:30616"/>
    </ligand>
</feature>